<feature type="compositionally biased region" description="Low complexity" evidence="8">
    <location>
        <begin position="1"/>
        <end position="20"/>
    </location>
</feature>
<feature type="compositionally biased region" description="Low complexity" evidence="8">
    <location>
        <begin position="1534"/>
        <end position="1550"/>
    </location>
</feature>
<keyword evidence="5" id="KW-0539">Nucleus</keyword>
<dbReference type="Gene3D" id="1.25.40.180">
    <property type="match status" value="1"/>
</dbReference>
<feature type="compositionally biased region" description="Low complexity" evidence="8">
    <location>
        <begin position="52"/>
        <end position="71"/>
    </location>
</feature>
<dbReference type="PANTHER" id="PTHR13162:SF8">
    <property type="entry name" value="CCR4-NOT TRANSCRIPTION COMPLEX SUBUNIT 1"/>
    <property type="match status" value="1"/>
</dbReference>
<dbReference type="GO" id="GO:0060090">
    <property type="term" value="F:molecular adaptor activity"/>
    <property type="evidence" value="ECO:0007669"/>
    <property type="project" value="TreeGrafter"/>
</dbReference>
<dbReference type="Pfam" id="PF16415">
    <property type="entry name" value="CNOT1_CAF1_bind"/>
    <property type="match status" value="1"/>
</dbReference>
<dbReference type="InterPro" id="IPR007196">
    <property type="entry name" value="CCR4-Not_Not1_C"/>
</dbReference>
<dbReference type="GO" id="GO:0017148">
    <property type="term" value="P:negative regulation of translation"/>
    <property type="evidence" value="ECO:0007669"/>
    <property type="project" value="InterPro"/>
</dbReference>
<feature type="domain" description="CCR4-NOT transcription complex subunit 1 HEAT repeat" evidence="13">
    <location>
        <begin position="642"/>
        <end position="789"/>
    </location>
</feature>
<feature type="compositionally biased region" description="Low complexity" evidence="8">
    <location>
        <begin position="157"/>
        <end position="171"/>
    </location>
</feature>
<dbReference type="STRING" id="40998.A0A2P8A6A6"/>
<evidence type="ECO:0000256" key="3">
    <source>
        <dbReference type="ARBA" id="ARBA00023015"/>
    </source>
</evidence>
<comment type="caution">
    <text evidence="15">The sequence shown here is derived from an EMBL/GenBank/DDBJ whole genome shotgun (WGS) entry which is preliminary data.</text>
</comment>
<feature type="domain" description="CCR4-NOT transcription complex subunit 1 TTP binding" evidence="12">
    <location>
        <begin position="824"/>
        <end position="974"/>
    </location>
</feature>
<feature type="compositionally biased region" description="Low complexity" evidence="8">
    <location>
        <begin position="82"/>
        <end position="106"/>
    </location>
</feature>
<dbReference type="Gene3D" id="1.25.40.800">
    <property type="match status" value="1"/>
</dbReference>
<protein>
    <recommendedName>
        <fullName evidence="7">General negative regulator of transcription subunit 1</fullName>
    </recommendedName>
</protein>
<dbReference type="GO" id="GO:0005634">
    <property type="term" value="C:nucleus"/>
    <property type="evidence" value="ECO:0007669"/>
    <property type="project" value="UniProtKB-SubCell"/>
</dbReference>
<dbReference type="Pfam" id="PF16417">
    <property type="entry name" value="CNOT1_TTP_bind"/>
    <property type="match status" value="1"/>
</dbReference>
<dbReference type="InterPro" id="IPR032191">
    <property type="entry name" value="CNOT1_CAF1_bind"/>
</dbReference>
<evidence type="ECO:0000259" key="13">
    <source>
        <dbReference type="Pfam" id="PF16418"/>
    </source>
</evidence>
<accession>A0A2P8A6A6</accession>
<dbReference type="PANTHER" id="PTHR13162">
    <property type="entry name" value="CCR4-NOT TRANSCRIPTION COMPLEX"/>
    <property type="match status" value="1"/>
</dbReference>
<evidence type="ECO:0000259" key="10">
    <source>
        <dbReference type="Pfam" id="PF12842"/>
    </source>
</evidence>
<feature type="domain" description="CCR4-NOT transcription complex subunit 1-like NOT1 connector" evidence="14">
    <location>
        <begin position="1606"/>
        <end position="1760"/>
    </location>
</feature>
<feature type="domain" description="CCR4-NOT transcription complex subunit 1 CAF1-binding" evidence="11">
    <location>
        <begin position="1032"/>
        <end position="1249"/>
    </location>
</feature>
<sequence length="2297" mass="255270">MSFPSSSNSQDPSNPSSPKSTARHARVQQSAWGPTAHQPGPRRGLTPLSTGQSLSQARSSTSSPSRNVLSPTISAFNPPPQASRQVSSRHSSISSSSSLFSPLASVGQSQNRSRNVTSSGSPRLGSSATGTFAPQERGGGGGSSNIGGSRLVRQSPSLSISTAGSPTSSGPQSGGPGGQLTSLVITQLNILLSTIKEDKDRTKWEAQADKIWKLVDAHGMEVFSQYFRRLLQSNASHIFSASARPNDGAGGTYQLLVNEMQKLATDSDQAAKIAESLDTPDGELLKDFDLSALMDHFRLSPILRFSLALACKYVSKPDLKAKADNIISTNIDTFLSTLADPQDISDHIPPQILASIIDRLVHSPPRAFAEEKKQTLQYAIHLRYKKLGASLPYAVGAAMALIDLSSAQSGLIRSLQQSGPRATHTLDACKELLSRADATAMGYRQVGDALLYMAITECGEHYDLGTFVAAVRQHRSGQRLDWQDVASGFDRQQLRITKTQFLALYNALLPVAKEVDTFDIQAMWGGMWSNPDTQLSFVVAFLSTTPSELDVSQIPRLRPALVIEEYADASDEIKEQAAKAVTHPMVSYEATAALFTIIFSSQEAYNSAQSLGIPEAVINANTDIFVSAASGVAKPWTPLQEQALKQLFYPFFTKVLPNQNFVMHTLWAHDKTWLAARFIEHYNNNPKVLVLIFEHAREHSWTDVLTGVRNDFGLDFTALAHSQGLVDVEKWAHDHVDGNKVPAGELSRAIISFLKFKIDDESAAQRDSVPSSTVPLKVKTVYALLNVIQGTVTEQEEGAIQRMCIQAYPRLINYGYKFDHIIDANGENGNTLSEDADAKMQEQYKDMYSGDADARKMISTLRTLRDSEDPADQELFACMIHGLFDEYNCFGEYPLEALATTAVLFGGIINYGILHSRITLSVALFMVVDALANYGANDSMYKFGLQASLHFIGRLEEWPQLCERLCRIPGLRGTEVFTKAEEIVRRQTDSQVDDISKDLVLPNGNGEEFDADSGYQPFASINVDPPLRSGFYEEPDEETSERVTFVLNNVSKRNIEEKFKELQGHLDERHHQWFASYLVENLAKSQPNFQTLYLQLLSMFDRSILWAEVTRETYVSIARIINAESTISNSTDRTNLKNLAIWLGLLTLARNRPILHRNVSFKDLLIEAHQTQRLIIALPFTCKTLAQASHSDVFKPPNPWTMELIGLLMELYHFAELKLNQKFEIEVLCKELGLDHKNQEPADIIRSLPMAAEDTFLQPYAPESMDGFSDMLGLSKRANERLSAAEVMKSLPDLTTILEFPPASGNVSAQQIKSILLTATQRAIQEIIAPVVDRSVTIAAISTAQLVEKDFAMESDAERLQQSAYTVVKALSGSLALVTCKEPLRMSIMNNIRLLAAQHMPDQLPEGNILMFINDNLDTVCKLVEDSAERHSVAEIDAQLEHALESRRRHRQQRPHEPFNDPPVSRWAFFVPEPYRQEQGGLNQHQIAIYEDFGRHMRVPTTHANNASQDSSRQIPDVLSEGYLPNMPTPAETPALPRQAVQQQQRVPPQALQAQHHSQVNGYVDMPNIHDRTSALLRELRHHAQEAQEEHIRDLTVDSPTREVYEQLVHLIDSTSQKDQLAWLAGSTATALLYNEAKDRLEIEVLVQLLNQLCAISASTARQLCMGLQSINDERFFNAPVVVCLLKAGLLDLHHVDKQTSDAIEQRRAVAPEFFGALADELLLSEQPAPLRADFALSVGALSQWAAAEDNNEKVTEVLSKFDQPSRIPNGVPAPAPEVEQRDQLEYVFEEWVRLQRPEVPEMYQAAFIQQLSTRQKVVSRDDVALLIRVASDLSVLMYEREAATSQNLDAAYVHVDAFAKLIAALTTYFKDGEASGQKRLAFLESMLCFVMLIFNDYYEKSQERFHSKIFFRFFSTLFIEFHGYKARLSDVYDGVPQILGKALLAVQPQQFPGFAFHWITLLGHRMLVVPLMQAAMRRSEDAEAQTIPKSWAIYTKLVCTALSYLGDLKDIIETSTAAQDMYRATLRILCIIQHDYPEFLAENHLFLNSSISNTMIQLHNVVNCANPSSVQELPDPFTPGLKINRLDQVRQNPTISAESDEVLSKAGIRSLLDRLLGGKDAAAADVNELISVLTNPPSVTDILPVSSHLALVANALMLHLGTTATIASSTFSASAPQAKLLERLFDSARPELRYALISAMANQIRFPSSHTHYFSTAMLHLFTVAAEDVQQQLARVLVERLLVARPHPWGLIITILELIKNGRYNIFEKRWMKTAPEVERMLLSIAHAQGGGTPPR</sequence>
<dbReference type="Pfam" id="PF12842">
    <property type="entry name" value="DUF3819"/>
    <property type="match status" value="1"/>
</dbReference>
<dbReference type="Gene3D" id="1.25.40.840">
    <property type="entry name" value="CCR4-NOT transcription complex subunit 1 TTP binding domain"/>
    <property type="match status" value="1"/>
</dbReference>
<evidence type="ECO:0000313" key="15">
    <source>
        <dbReference type="EMBL" id="PSK55995.1"/>
    </source>
</evidence>
<dbReference type="InterPro" id="IPR024557">
    <property type="entry name" value="CNOT1_dom_4"/>
</dbReference>
<comment type="function">
    <text evidence="6">Acts as a component of the CCR4-NOT core complex, which in the nucleus seems to be a general transcription factor, and in the cytoplasm the major mRNA deadenylase involved in mRNA turnover. The NOT protein subcomplex negatively regulates the basal and activated transcription of many genes. Preferentially affects TC-type TATA element-dependent transcription. Could directly or indirectly inhibit component(s) of the general transcription machinery.</text>
</comment>
<evidence type="ECO:0000259" key="14">
    <source>
        <dbReference type="Pfam" id="PF25097"/>
    </source>
</evidence>
<dbReference type="Pfam" id="PF04054">
    <property type="entry name" value="Not1"/>
    <property type="match status" value="1"/>
</dbReference>
<gene>
    <name evidence="15" type="ORF">B9Z65_4873</name>
</gene>
<keyword evidence="16" id="KW-1185">Reference proteome</keyword>
<dbReference type="CDD" id="cd20710">
    <property type="entry name" value="NOT1_connector"/>
    <property type="match status" value="1"/>
</dbReference>
<evidence type="ECO:0000256" key="5">
    <source>
        <dbReference type="ARBA" id="ARBA00023242"/>
    </source>
</evidence>
<dbReference type="FunFam" id="1.25.40.180:FF:000012">
    <property type="entry name" value="Ccr4-Not transcription complex subunit"/>
    <property type="match status" value="1"/>
</dbReference>
<name>A0A2P8A6A6_9PEZI</name>
<dbReference type="InterPro" id="IPR032194">
    <property type="entry name" value="CNOT1_HEAT"/>
</dbReference>
<feature type="region of interest" description="Disordered" evidence="8">
    <location>
        <begin position="1"/>
        <end position="179"/>
    </location>
</feature>
<evidence type="ECO:0000259" key="9">
    <source>
        <dbReference type="Pfam" id="PF04054"/>
    </source>
</evidence>
<feature type="compositionally biased region" description="Polar residues" evidence="8">
    <location>
        <begin position="107"/>
        <end position="132"/>
    </location>
</feature>
<dbReference type="GO" id="GO:0000289">
    <property type="term" value="P:nuclear-transcribed mRNA poly(A) tail shortening"/>
    <property type="evidence" value="ECO:0007669"/>
    <property type="project" value="UniProtKB-ARBA"/>
</dbReference>
<dbReference type="GO" id="GO:0000932">
    <property type="term" value="C:P-body"/>
    <property type="evidence" value="ECO:0007669"/>
    <property type="project" value="TreeGrafter"/>
</dbReference>
<organism evidence="15 16">
    <name type="scientific">Elsinoe australis</name>
    <dbReference type="NCBI Taxonomy" id="40998"/>
    <lineage>
        <taxon>Eukaryota</taxon>
        <taxon>Fungi</taxon>
        <taxon>Dikarya</taxon>
        <taxon>Ascomycota</taxon>
        <taxon>Pezizomycotina</taxon>
        <taxon>Dothideomycetes</taxon>
        <taxon>Dothideomycetidae</taxon>
        <taxon>Myriangiales</taxon>
        <taxon>Elsinoaceae</taxon>
        <taxon>Elsinoe</taxon>
    </lineage>
</organism>
<dbReference type="Pfam" id="PF16418">
    <property type="entry name" value="CNOT1_HEAT"/>
    <property type="match status" value="1"/>
</dbReference>
<keyword evidence="4" id="KW-0804">Transcription</keyword>
<dbReference type="InterPro" id="IPR032193">
    <property type="entry name" value="CNOT1_TTP_bind"/>
</dbReference>
<feature type="domain" description="CCR4-NOT transcription complex subunit 1" evidence="10">
    <location>
        <begin position="1311"/>
        <end position="1451"/>
    </location>
</feature>
<evidence type="ECO:0000256" key="4">
    <source>
        <dbReference type="ARBA" id="ARBA00023163"/>
    </source>
</evidence>
<keyword evidence="2" id="KW-0678">Repressor</keyword>
<dbReference type="Pfam" id="PF25097">
    <property type="entry name" value="ARM_Cnot1"/>
    <property type="match status" value="1"/>
</dbReference>
<dbReference type="Gene3D" id="1.25.40.790">
    <property type="match status" value="1"/>
</dbReference>
<evidence type="ECO:0000256" key="7">
    <source>
        <dbReference type="ARBA" id="ARBA00074459"/>
    </source>
</evidence>
<dbReference type="Proteomes" id="UP000243723">
    <property type="component" value="Unassembled WGS sequence"/>
</dbReference>
<dbReference type="OrthoDB" id="1933107at2759"/>
<dbReference type="InterPro" id="IPR038535">
    <property type="entry name" value="CNOT1_TTP_bind_sf"/>
</dbReference>
<evidence type="ECO:0000259" key="12">
    <source>
        <dbReference type="Pfam" id="PF16417"/>
    </source>
</evidence>
<evidence type="ECO:0000256" key="2">
    <source>
        <dbReference type="ARBA" id="ARBA00022491"/>
    </source>
</evidence>
<dbReference type="InterPro" id="IPR055454">
    <property type="entry name" value="CNOT1-like_NOT1_connector"/>
</dbReference>
<evidence type="ECO:0000259" key="11">
    <source>
        <dbReference type="Pfam" id="PF16415"/>
    </source>
</evidence>
<dbReference type="GO" id="GO:0030015">
    <property type="term" value="C:CCR4-NOT core complex"/>
    <property type="evidence" value="ECO:0007669"/>
    <property type="project" value="InterPro"/>
</dbReference>
<evidence type="ECO:0000256" key="6">
    <source>
        <dbReference type="ARBA" id="ARBA00059181"/>
    </source>
</evidence>
<evidence type="ECO:0000313" key="16">
    <source>
        <dbReference type="Proteomes" id="UP000243723"/>
    </source>
</evidence>
<comment type="subcellular location">
    <subcellularLocation>
        <location evidence="1">Nucleus</location>
    </subcellularLocation>
</comment>
<feature type="domain" description="CCR4-Not complex component Not1 C-terminal" evidence="9">
    <location>
        <begin position="1921"/>
        <end position="2286"/>
    </location>
</feature>
<dbReference type="InterPro" id="IPR040398">
    <property type="entry name" value="Not1"/>
</dbReference>
<proteinExistence type="predicted"/>
<evidence type="ECO:0000256" key="1">
    <source>
        <dbReference type="ARBA" id="ARBA00004123"/>
    </source>
</evidence>
<evidence type="ECO:0000256" key="8">
    <source>
        <dbReference type="SAM" id="MobiDB-lite"/>
    </source>
</evidence>
<keyword evidence="3" id="KW-0805">Transcription regulation</keyword>
<dbReference type="EMBL" id="NHZQ01000066">
    <property type="protein sequence ID" value="PSK55995.1"/>
    <property type="molecule type" value="Genomic_DNA"/>
</dbReference>
<feature type="region of interest" description="Disordered" evidence="8">
    <location>
        <begin position="1519"/>
        <end position="1550"/>
    </location>
</feature>
<reference evidence="15 16" key="1">
    <citation type="submission" date="2017-05" db="EMBL/GenBank/DDBJ databases">
        <title>Draft genome sequence of Elsinoe australis.</title>
        <authorList>
            <person name="Cheng Q."/>
        </authorList>
    </citation>
    <scope>NUCLEOTIDE SEQUENCE [LARGE SCALE GENOMIC DNA]</scope>
    <source>
        <strain evidence="15 16">NL1</strain>
    </source>
</reference>